<keyword evidence="1" id="KW-0472">Membrane</keyword>
<feature type="transmembrane region" description="Helical" evidence="1">
    <location>
        <begin position="46"/>
        <end position="68"/>
    </location>
</feature>
<evidence type="ECO:0000313" key="4">
    <source>
        <dbReference type="Proteomes" id="UP000305948"/>
    </source>
</evidence>
<dbReference type="Pfam" id="PF20151">
    <property type="entry name" value="DUF6533"/>
    <property type="match status" value="1"/>
</dbReference>
<dbReference type="Proteomes" id="UP000305948">
    <property type="component" value="Unassembled WGS sequence"/>
</dbReference>
<dbReference type="AlphaFoldDB" id="A0A5C3MUN4"/>
<dbReference type="OrthoDB" id="2686513at2759"/>
<feature type="transmembrane region" description="Helical" evidence="1">
    <location>
        <begin position="156"/>
        <end position="175"/>
    </location>
</feature>
<keyword evidence="4" id="KW-1185">Reference proteome</keyword>
<feature type="domain" description="DUF6533" evidence="2">
    <location>
        <begin position="17"/>
        <end position="56"/>
    </location>
</feature>
<dbReference type="EMBL" id="ML213523">
    <property type="protein sequence ID" value="TFK47498.1"/>
    <property type="molecule type" value="Genomic_DNA"/>
</dbReference>
<dbReference type="InterPro" id="IPR045340">
    <property type="entry name" value="DUF6533"/>
</dbReference>
<evidence type="ECO:0000256" key="1">
    <source>
        <dbReference type="SAM" id="Phobius"/>
    </source>
</evidence>
<reference evidence="3 4" key="1">
    <citation type="journal article" date="2019" name="Nat. Ecol. Evol.">
        <title>Megaphylogeny resolves global patterns of mushroom evolution.</title>
        <authorList>
            <person name="Varga T."/>
            <person name="Krizsan K."/>
            <person name="Foldi C."/>
            <person name="Dima B."/>
            <person name="Sanchez-Garcia M."/>
            <person name="Sanchez-Ramirez S."/>
            <person name="Szollosi G.J."/>
            <person name="Szarkandi J.G."/>
            <person name="Papp V."/>
            <person name="Albert L."/>
            <person name="Andreopoulos W."/>
            <person name="Angelini C."/>
            <person name="Antonin V."/>
            <person name="Barry K.W."/>
            <person name="Bougher N.L."/>
            <person name="Buchanan P."/>
            <person name="Buyck B."/>
            <person name="Bense V."/>
            <person name="Catcheside P."/>
            <person name="Chovatia M."/>
            <person name="Cooper J."/>
            <person name="Damon W."/>
            <person name="Desjardin D."/>
            <person name="Finy P."/>
            <person name="Geml J."/>
            <person name="Haridas S."/>
            <person name="Hughes K."/>
            <person name="Justo A."/>
            <person name="Karasinski D."/>
            <person name="Kautmanova I."/>
            <person name="Kiss B."/>
            <person name="Kocsube S."/>
            <person name="Kotiranta H."/>
            <person name="LaButti K.M."/>
            <person name="Lechner B.E."/>
            <person name="Liimatainen K."/>
            <person name="Lipzen A."/>
            <person name="Lukacs Z."/>
            <person name="Mihaltcheva S."/>
            <person name="Morgado L.N."/>
            <person name="Niskanen T."/>
            <person name="Noordeloos M.E."/>
            <person name="Ohm R.A."/>
            <person name="Ortiz-Santana B."/>
            <person name="Ovrebo C."/>
            <person name="Racz N."/>
            <person name="Riley R."/>
            <person name="Savchenko A."/>
            <person name="Shiryaev A."/>
            <person name="Soop K."/>
            <person name="Spirin V."/>
            <person name="Szebenyi C."/>
            <person name="Tomsovsky M."/>
            <person name="Tulloss R.E."/>
            <person name="Uehling J."/>
            <person name="Grigoriev I.V."/>
            <person name="Vagvolgyi C."/>
            <person name="Papp T."/>
            <person name="Martin F.M."/>
            <person name="Miettinen O."/>
            <person name="Hibbett D.S."/>
            <person name="Nagy L.G."/>
        </authorList>
    </citation>
    <scope>NUCLEOTIDE SEQUENCE [LARGE SCALE GENOMIC DNA]</scope>
    <source>
        <strain evidence="3 4">OMC1185</strain>
    </source>
</reference>
<name>A0A5C3MUN4_9AGAM</name>
<feature type="transmembrane region" description="Helical" evidence="1">
    <location>
        <begin position="6"/>
        <end position="25"/>
    </location>
</feature>
<evidence type="ECO:0000259" key="2">
    <source>
        <dbReference type="Pfam" id="PF20151"/>
    </source>
</evidence>
<protein>
    <recommendedName>
        <fullName evidence="2">DUF6533 domain-containing protein</fullName>
    </recommendedName>
</protein>
<evidence type="ECO:0000313" key="3">
    <source>
        <dbReference type="EMBL" id="TFK47498.1"/>
    </source>
</evidence>
<sequence>MTEELQIWIHQCATLFALVILYYDHMLTLSAEVTFIWKPGLSLAKLLFLANRYLSFFANMALMCFSYRGFPAEICGQLSTFHQLAIIASQVIVSLVLVLRTYALYGRSRRVLFFILAVGFILLSLIAWSALNQEDVTVLIPSCIYAATSATAQRLALAWEALVLFDTMIFGLTLRQALARGSSSLRLKDVSRIMSVVLWDGSMYFALMALVNLANILSFYLAPPIFKGVLSSFANAFSVTLVSRLMLHLHQFAHSGRQPVFESGCATSYEISSASPSMSFSDEWRDDLRPRNPAYRLPPESASVA</sequence>
<proteinExistence type="predicted"/>
<gene>
    <name evidence="3" type="ORF">OE88DRAFT_1738417</name>
</gene>
<keyword evidence="1" id="KW-0812">Transmembrane</keyword>
<feature type="transmembrane region" description="Helical" evidence="1">
    <location>
        <begin position="80"/>
        <end position="99"/>
    </location>
</feature>
<organism evidence="3 4">
    <name type="scientific">Heliocybe sulcata</name>
    <dbReference type="NCBI Taxonomy" id="5364"/>
    <lineage>
        <taxon>Eukaryota</taxon>
        <taxon>Fungi</taxon>
        <taxon>Dikarya</taxon>
        <taxon>Basidiomycota</taxon>
        <taxon>Agaricomycotina</taxon>
        <taxon>Agaricomycetes</taxon>
        <taxon>Gloeophyllales</taxon>
        <taxon>Gloeophyllaceae</taxon>
        <taxon>Heliocybe</taxon>
    </lineage>
</organism>
<keyword evidence="1" id="KW-1133">Transmembrane helix</keyword>
<feature type="transmembrane region" description="Helical" evidence="1">
    <location>
        <begin position="111"/>
        <end position="131"/>
    </location>
</feature>
<feature type="transmembrane region" description="Helical" evidence="1">
    <location>
        <begin position="196"/>
        <end position="222"/>
    </location>
</feature>
<accession>A0A5C3MUN4</accession>